<feature type="domain" description="Histidine kinase" evidence="10">
    <location>
        <begin position="169"/>
        <end position="395"/>
    </location>
</feature>
<feature type="modified residue" description="4-aspartylphosphate" evidence="7">
    <location>
        <position position="469"/>
    </location>
</feature>
<dbReference type="PANTHER" id="PTHR43047:SF64">
    <property type="entry name" value="HISTIDINE KINASE CONTAINING CHEY-HOMOLOGOUS RECEIVER DOMAIN AND PAS DOMAIN-RELATED"/>
    <property type="match status" value="1"/>
</dbReference>
<dbReference type="SMART" id="SM00388">
    <property type="entry name" value="HisKA"/>
    <property type="match status" value="1"/>
</dbReference>
<dbReference type="RefSeq" id="WP_190568121.1">
    <property type="nucleotide sequence ID" value="NZ_JACJQL010000019.1"/>
</dbReference>
<feature type="coiled-coil region" evidence="8">
    <location>
        <begin position="128"/>
        <end position="155"/>
    </location>
</feature>
<dbReference type="SUPFAM" id="SSF47384">
    <property type="entry name" value="Homodimeric domain of signal transducing histidine kinase"/>
    <property type="match status" value="1"/>
</dbReference>
<organism evidence="12 13">
    <name type="scientific">Nostoc parmelioides FACHB-3921</name>
    <dbReference type="NCBI Taxonomy" id="2692909"/>
    <lineage>
        <taxon>Bacteria</taxon>
        <taxon>Bacillati</taxon>
        <taxon>Cyanobacteriota</taxon>
        <taxon>Cyanophyceae</taxon>
        <taxon>Nostocales</taxon>
        <taxon>Nostocaceae</taxon>
        <taxon>Nostoc</taxon>
    </lineage>
</organism>
<evidence type="ECO:0000256" key="6">
    <source>
        <dbReference type="ARBA" id="ARBA00023012"/>
    </source>
</evidence>
<dbReference type="InterPro" id="IPR005467">
    <property type="entry name" value="His_kinase_dom"/>
</dbReference>
<dbReference type="CDD" id="cd16922">
    <property type="entry name" value="HATPase_EvgS-ArcB-TorS-like"/>
    <property type="match status" value="1"/>
</dbReference>
<dbReference type="CDD" id="cd17546">
    <property type="entry name" value="REC_hyHK_CKI1_RcsC-like"/>
    <property type="match status" value="1"/>
</dbReference>
<evidence type="ECO:0000259" key="10">
    <source>
        <dbReference type="PROSITE" id="PS50109"/>
    </source>
</evidence>
<dbReference type="EC" id="2.7.13.3" evidence="2"/>
<feature type="transmembrane region" description="Helical" evidence="9">
    <location>
        <begin position="99"/>
        <end position="120"/>
    </location>
</feature>
<feature type="transmembrane region" description="Helical" evidence="9">
    <location>
        <begin position="64"/>
        <end position="87"/>
    </location>
</feature>
<dbReference type="InterPro" id="IPR036097">
    <property type="entry name" value="HisK_dim/P_sf"/>
</dbReference>
<dbReference type="Proteomes" id="UP000621307">
    <property type="component" value="Unassembled WGS sequence"/>
</dbReference>
<dbReference type="Pfam" id="PF00072">
    <property type="entry name" value="Response_reg"/>
    <property type="match status" value="1"/>
</dbReference>
<dbReference type="InterPro" id="IPR036890">
    <property type="entry name" value="HATPase_C_sf"/>
</dbReference>
<keyword evidence="3 7" id="KW-0597">Phosphoprotein</keyword>
<keyword evidence="6" id="KW-0902">Two-component regulatory system</keyword>
<keyword evidence="13" id="KW-1185">Reference proteome</keyword>
<dbReference type="InterPro" id="IPR058544">
    <property type="entry name" value="ETR1_N"/>
</dbReference>
<evidence type="ECO:0000256" key="7">
    <source>
        <dbReference type="PROSITE-ProRule" id="PRU00169"/>
    </source>
</evidence>
<sequence length="630" mass="71315">MMLTLFKDFYLIGFIPHGHCYLWQTGLVWLNIIGDATIAIAYYSIPCLLVYFIFQRKDVPFNGVFLLFGAFIIACGTGHLMDIWTLWYPNYWIAAGLKAFTALISIYTSFALVYLIPLALKLPSPEQLETANQALKSEIVERKRIEQELRIAEEIATNSSQAKSEFLANMSHELRTPLNGILGYTQILQRTESLTEKGHKGVDIIQQCGSHLLSLINDVLDLAKIEARKLELNPIDFYFPAFIDSVTEICRIRAEQKGIGFYVQLSADLPVGIRADDKRLRQVLINLLGNAIKFTEKGSVTFKIEVKATQEEFQKLPIHKIRFEVTDTGVGMNPEQLQKIFLPFEQVGEQKRQIEGTGLGLAITHKIITLMGSQIEVKSTFGQGSSFWFELELPEAKDWAKASRAIPQGTVVGYEGKKRKILVVDDKWQNRLIVTNLLEPIGFVVIEASNGKEALSQLNSHQPDLIITDLMMPLMNGFEFINQLRYSYQFEKTPIIASSASVFETDQYKSIDAGANAFLPKPVDAEMLLEVLRKYLLLEWIYDDKAKKNNANQAANADNQENITPPTIEVLQQLMELVKDGDIEGILEIAQQISIFDEKLNKFAGKITHFASNFQIQLLEEFVQQYLPIN</sequence>
<evidence type="ECO:0000256" key="2">
    <source>
        <dbReference type="ARBA" id="ARBA00012438"/>
    </source>
</evidence>
<evidence type="ECO:0000256" key="3">
    <source>
        <dbReference type="ARBA" id="ARBA00022553"/>
    </source>
</evidence>
<keyword evidence="8" id="KW-0175">Coiled coil</keyword>
<evidence type="ECO:0000256" key="4">
    <source>
        <dbReference type="ARBA" id="ARBA00022679"/>
    </source>
</evidence>
<dbReference type="Pfam" id="PF02518">
    <property type="entry name" value="HATPase_c"/>
    <property type="match status" value="1"/>
</dbReference>
<name>A0ABR8BEK4_9NOSO</name>
<dbReference type="SUPFAM" id="SSF55874">
    <property type="entry name" value="ATPase domain of HSP90 chaperone/DNA topoisomerase II/histidine kinase"/>
    <property type="match status" value="1"/>
</dbReference>
<dbReference type="InterPro" id="IPR001789">
    <property type="entry name" value="Sig_transdc_resp-reg_receiver"/>
</dbReference>
<dbReference type="PRINTS" id="PR00344">
    <property type="entry name" value="BCTRLSENSOR"/>
</dbReference>
<dbReference type="Pfam" id="PF00512">
    <property type="entry name" value="HisKA"/>
    <property type="match status" value="1"/>
</dbReference>
<reference evidence="12 13" key="1">
    <citation type="journal article" date="2020" name="ISME J.">
        <title>Comparative genomics reveals insights into cyanobacterial evolution and habitat adaptation.</title>
        <authorList>
            <person name="Chen M.Y."/>
            <person name="Teng W.K."/>
            <person name="Zhao L."/>
            <person name="Hu C.X."/>
            <person name="Zhou Y.K."/>
            <person name="Han B.P."/>
            <person name="Song L.R."/>
            <person name="Shu W.S."/>
        </authorList>
    </citation>
    <scope>NUCLEOTIDE SEQUENCE [LARGE SCALE GENOMIC DNA]</scope>
    <source>
        <strain evidence="12 13">FACHB-3921</strain>
    </source>
</reference>
<evidence type="ECO:0000259" key="11">
    <source>
        <dbReference type="PROSITE" id="PS50110"/>
    </source>
</evidence>
<dbReference type="PANTHER" id="PTHR43047">
    <property type="entry name" value="TWO-COMPONENT HISTIDINE PROTEIN KINASE"/>
    <property type="match status" value="1"/>
</dbReference>
<keyword evidence="4" id="KW-0808">Transferase</keyword>
<evidence type="ECO:0000313" key="12">
    <source>
        <dbReference type="EMBL" id="MBD2252538.1"/>
    </source>
</evidence>
<dbReference type="CDD" id="cd00082">
    <property type="entry name" value="HisKA"/>
    <property type="match status" value="1"/>
</dbReference>
<dbReference type="SUPFAM" id="SSF52172">
    <property type="entry name" value="CheY-like"/>
    <property type="match status" value="1"/>
</dbReference>
<comment type="catalytic activity">
    <reaction evidence="1">
        <text>ATP + protein L-histidine = ADP + protein N-phospho-L-histidine.</text>
        <dbReference type="EC" id="2.7.13.3"/>
    </reaction>
</comment>
<evidence type="ECO:0000256" key="9">
    <source>
        <dbReference type="SAM" id="Phobius"/>
    </source>
</evidence>
<dbReference type="Gene3D" id="3.40.50.2300">
    <property type="match status" value="1"/>
</dbReference>
<dbReference type="Gene3D" id="3.30.565.10">
    <property type="entry name" value="Histidine kinase-like ATPase, C-terminal domain"/>
    <property type="match status" value="1"/>
</dbReference>
<protein>
    <recommendedName>
        <fullName evidence="2">histidine kinase</fullName>
        <ecNumber evidence="2">2.7.13.3</ecNumber>
    </recommendedName>
</protein>
<dbReference type="PROSITE" id="PS50109">
    <property type="entry name" value="HIS_KIN"/>
    <property type="match status" value="1"/>
</dbReference>
<gene>
    <name evidence="12" type="ORF">H6G14_14665</name>
</gene>
<evidence type="ECO:0000256" key="1">
    <source>
        <dbReference type="ARBA" id="ARBA00000085"/>
    </source>
</evidence>
<dbReference type="SMART" id="SM00448">
    <property type="entry name" value="REC"/>
    <property type="match status" value="1"/>
</dbReference>
<dbReference type="Gene3D" id="1.10.287.130">
    <property type="match status" value="1"/>
</dbReference>
<dbReference type="SMART" id="SM00387">
    <property type="entry name" value="HATPase_c"/>
    <property type="match status" value="1"/>
</dbReference>
<keyword evidence="9" id="KW-0812">Transmembrane</keyword>
<feature type="transmembrane region" description="Helical" evidence="9">
    <location>
        <begin position="28"/>
        <end position="52"/>
    </location>
</feature>
<dbReference type="EMBL" id="JACJQL010000019">
    <property type="protein sequence ID" value="MBD2252538.1"/>
    <property type="molecule type" value="Genomic_DNA"/>
</dbReference>
<keyword evidence="9" id="KW-1133">Transmembrane helix</keyword>
<evidence type="ECO:0000313" key="13">
    <source>
        <dbReference type="Proteomes" id="UP000621307"/>
    </source>
</evidence>
<dbReference type="InterPro" id="IPR011006">
    <property type="entry name" value="CheY-like_superfamily"/>
</dbReference>
<proteinExistence type="predicted"/>
<dbReference type="Pfam" id="PF25487">
    <property type="entry name" value="ETR1_N"/>
    <property type="match status" value="1"/>
</dbReference>
<feature type="domain" description="Response regulatory" evidence="11">
    <location>
        <begin position="420"/>
        <end position="536"/>
    </location>
</feature>
<comment type="caution">
    <text evidence="12">The sequence shown here is derived from an EMBL/GenBank/DDBJ whole genome shotgun (WGS) entry which is preliminary data.</text>
</comment>
<accession>A0ABR8BEK4</accession>
<keyword evidence="5" id="KW-0418">Kinase</keyword>
<dbReference type="PROSITE" id="PS50110">
    <property type="entry name" value="RESPONSE_REGULATORY"/>
    <property type="match status" value="1"/>
</dbReference>
<dbReference type="InterPro" id="IPR004358">
    <property type="entry name" value="Sig_transdc_His_kin-like_C"/>
</dbReference>
<evidence type="ECO:0000256" key="8">
    <source>
        <dbReference type="SAM" id="Coils"/>
    </source>
</evidence>
<dbReference type="InterPro" id="IPR003594">
    <property type="entry name" value="HATPase_dom"/>
</dbReference>
<keyword evidence="9" id="KW-0472">Membrane</keyword>
<dbReference type="InterPro" id="IPR003661">
    <property type="entry name" value="HisK_dim/P_dom"/>
</dbReference>
<evidence type="ECO:0000256" key="5">
    <source>
        <dbReference type="ARBA" id="ARBA00022777"/>
    </source>
</evidence>